<evidence type="ECO:0000313" key="2">
    <source>
        <dbReference type="EMBL" id="MBW0575456.1"/>
    </source>
</evidence>
<feature type="compositionally biased region" description="Low complexity" evidence="1">
    <location>
        <begin position="46"/>
        <end position="60"/>
    </location>
</feature>
<evidence type="ECO:0000313" key="3">
    <source>
        <dbReference type="Proteomes" id="UP000765509"/>
    </source>
</evidence>
<dbReference type="AlphaFoldDB" id="A0A9Q3K8A9"/>
<feature type="compositionally biased region" description="Basic and acidic residues" evidence="1">
    <location>
        <begin position="19"/>
        <end position="28"/>
    </location>
</feature>
<evidence type="ECO:0000256" key="1">
    <source>
        <dbReference type="SAM" id="MobiDB-lite"/>
    </source>
</evidence>
<gene>
    <name evidence="2" type="ORF">O181_115171</name>
</gene>
<dbReference type="Proteomes" id="UP000765509">
    <property type="component" value="Unassembled WGS sequence"/>
</dbReference>
<keyword evidence="3" id="KW-1185">Reference proteome</keyword>
<proteinExistence type="predicted"/>
<feature type="compositionally biased region" description="Polar residues" evidence="1">
    <location>
        <begin position="31"/>
        <end position="43"/>
    </location>
</feature>
<protein>
    <submittedName>
        <fullName evidence="2">Uncharacterized protein</fullName>
    </submittedName>
</protein>
<comment type="caution">
    <text evidence="2">The sequence shown here is derived from an EMBL/GenBank/DDBJ whole genome shotgun (WGS) entry which is preliminary data.</text>
</comment>
<reference evidence="2" key="1">
    <citation type="submission" date="2021-03" db="EMBL/GenBank/DDBJ databases">
        <title>Draft genome sequence of rust myrtle Austropuccinia psidii MF-1, a brazilian biotype.</title>
        <authorList>
            <person name="Quecine M.C."/>
            <person name="Pachon D.M.R."/>
            <person name="Bonatelli M.L."/>
            <person name="Correr F.H."/>
            <person name="Franceschini L.M."/>
            <person name="Leite T.F."/>
            <person name="Margarido G.R.A."/>
            <person name="Almeida C.A."/>
            <person name="Ferrarezi J.A."/>
            <person name="Labate C.A."/>
        </authorList>
    </citation>
    <scope>NUCLEOTIDE SEQUENCE</scope>
    <source>
        <strain evidence="2">MF-1</strain>
    </source>
</reference>
<feature type="compositionally biased region" description="Polar residues" evidence="1">
    <location>
        <begin position="61"/>
        <end position="79"/>
    </location>
</feature>
<feature type="compositionally biased region" description="Polar residues" evidence="1">
    <location>
        <begin position="1"/>
        <end position="17"/>
    </location>
</feature>
<feature type="region of interest" description="Disordered" evidence="1">
    <location>
        <begin position="1"/>
        <end position="119"/>
    </location>
</feature>
<accession>A0A9Q3K8A9</accession>
<sequence length="151" mass="16584">MNSESMQSRHLVTTSNKPCDLHTQHDKPASSIKTTSQNVNTTRPLAHASASASNNKSAESQQKNTLNHVSRQDESSQQPKFAIAPSQASMASWHRAASRSQIQPSTSDQHSCSNQSTQAIEKKTQFSEKAIHTHMPGYSKSHLIDLPPLLK</sequence>
<dbReference type="EMBL" id="AVOT02096301">
    <property type="protein sequence ID" value="MBW0575456.1"/>
    <property type="molecule type" value="Genomic_DNA"/>
</dbReference>
<organism evidence="2 3">
    <name type="scientific">Austropuccinia psidii MF-1</name>
    <dbReference type="NCBI Taxonomy" id="1389203"/>
    <lineage>
        <taxon>Eukaryota</taxon>
        <taxon>Fungi</taxon>
        <taxon>Dikarya</taxon>
        <taxon>Basidiomycota</taxon>
        <taxon>Pucciniomycotina</taxon>
        <taxon>Pucciniomycetes</taxon>
        <taxon>Pucciniales</taxon>
        <taxon>Sphaerophragmiaceae</taxon>
        <taxon>Austropuccinia</taxon>
    </lineage>
</organism>
<name>A0A9Q3K8A9_9BASI</name>
<feature type="compositionally biased region" description="Polar residues" evidence="1">
    <location>
        <begin position="98"/>
        <end position="119"/>
    </location>
</feature>